<dbReference type="Gene3D" id="2.60.120.10">
    <property type="entry name" value="Jelly Rolls"/>
    <property type="match status" value="1"/>
</dbReference>
<keyword evidence="4" id="KW-1185">Reference proteome</keyword>
<name>E3SLF8_9CAUD</name>
<evidence type="ECO:0000313" key="4">
    <source>
        <dbReference type="Proteomes" id="UP000006527"/>
    </source>
</evidence>
<evidence type="ECO:0000256" key="1">
    <source>
        <dbReference type="ARBA" id="ARBA00023125"/>
    </source>
</evidence>
<dbReference type="RefSeq" id="YP_004324293.1">
    <property type="nucleotide sequence ID" value="NC_015287.1"/>
</dbReference>
<dbReference type="InterPro" id="IPR037923">
    <property type="entry name" value="HTH-like"/>
</dbReference>
<dbReference type="GO" id="GO:0003677">
    <property type="term" value="F:DNA binding"/>
    <property type="evidence" value="ECO:0007669"/>
    <property type="project" value="UniProtKB-KW"/>
</dbReference>
<sequence>MMSGGKRLNSYQQWRPPVPDVMPYLQEAADIIQSHEINLDQEGILDLLQIKYRWPEPSLEVINQCQKKSNGFFDSRGYIIYERWKRLFDLGFTSLLSNVMDLTSDLRSLDDKLFEYKGSETNANLYLSAGTVFNRPSFDPHNHDYHVIVKPIYGTCTWNINGQAKEVGPSDVLIIPEGTMHSVTASPEPRLSLTINMSG</sequence>
<organism evidence="3 4">
    <name type="scientific">Synechococcus phage S-SSM7</name>
    <dbReference type="NCBI Taxonomy" id="445686"/>
    <lineage>
        <taxon>Viruses</taxon>
        <taxon>Duplodnaviria</taxon>
        <taxon>Heunggongvirae</taxon>
        <taxon>Uroviricota</taxon>
        <taxon>Caudoviricetes</taxon>
        <taxon>Pantevenvirales</taxon>
        <taxon>Kyanoviridae</taxon>
        <taxon>Lipsvirus</taxon>
        <taxon>Lipsvirus ssm7</taxon>
    </lineage>
</organism>
<accession>E3SLF8</accession>
<dbReference type="OrthoDB" id="36112at10239"/>
<evidence type="ECO:0000259" key="2">
    <source>
        <dbReference type="Pfam" id="PF02311"/>
    </source>
</evidence>
<dbReference type="InterPro" id="IPR003313">
    <property type="entry name" value="AraC-bd"/>
</dbReference>
<dbReference type="GeneID" id="10328809"/>
<dbReference type="SUPFAM" id="SSF51215">
    <property type="entry name" value="Regulatory protein AraC"/>
    <property type="match status" value="1"/>
</dbReference>
<feature type="domain" description="AraC-type arabinose-binding/dimerisation" evidence="2">
    <location>
        <begin position="134"/>
        <end position="192"/>
    </location>
</feature>
<dbReference type="GO" id="GO:0006355">
    <property type="term" value="P:regulation of DNA-templated transcription"/>
    <property type="evidence" value="ECO:0007669"/>
    <property type="project" value="InterPro"/>
</dbReference>
<keyword evidence="1" id="KW-0238">DNA-binding</keyword>
<dbReference type="Pfam" id="PF02311">
    <property type="entry name" value="AraC_binding"/>
    <property type="match status" value="1"/>
</dbReference>
<dbReference type="KEGG" id="vg:10328809"/>
<evidence type="ECO:0000313" key="3">
    <source>
        <dbReference type="EMBL" id="ADO98306.1"/>
    </source>
</evidence>
<protein>
    <recommendedName>
        <fullName evidence="2">AraC-type arabinose-binding/dimerisation domain-containing protein</fullName>
    </recommendedName>
</protein>
<dbReference type="InterPro" id="IPR014710">
    <property type="entry name" value="RmlC-like_jellyroll"/>
</dbReference>
<dbReference type="Proteomes" id="UP000006527">
    <property type="component" value="Segment"/>
</dbReference>
<gene>
    <name evidence="3" type="ORF">SSSM7_241</name>
</gene>
<reference evidence="3 4" key="1">
    <citation type="journal article" date="2010" name="Environ. Microbiol.">
        <title>Genomic analysis of oceanic cyanobacterial myoviruses compared with T4-like myoviruses from diverse hosts and environments.</title>
        <authorList>
            <person name="Sullivan M.B."/>
            <person name="Huang K.H."/>
            <person name="Ignacio-Espinoza J.C."/>
            <person name="Berlin A.M."/>
            <person name="Kelly L."/>
            <person name="Weigele P.R."/>
            <person name="DeFrancesco A.S."/>
            <person name="Kern S.E."/>
            <person name="Thompson L.R."/>
            <person name="Young S."/>
            <person name="Yandava C."/>
            <person name="Fu R."/>
            <person name="Krastins B."/>
            <person name="Chase M."/>
            <person name="Sarracino D."/>
            <person name="Osburne M.S."/>
            <person name="Henn M.R."/>
            <person name="Chisholm S.W."/>
        </authorList>
    </citation>
    <scope>NUCLEOTIDE SEQUENCE [LARGE SCALE GENOMIC DNA]</scope>
    <source>
        <strain evidence="3">8109-3</strain>
    </source>
</reference>
<proteinExistence type="predicted"/>
<dbReference type="EMBL" id="GU071098">
    <property type="protein sequence ID" value="ADO98306.1"/>
    <property type="molecule type" value="Genomic_DNA"/>
</dbReference>